<sequence>MNNSKYKMDKKERRGGYMKVGGGDVNCDNATLDNHRPHQRLCLLFLFLHRHTHKISGGISLSTLFFVGRRKTKLAAAVSSSHQRSNAAPSSICSGVVGPPFITYDQSDHFCFSFSSHRIEYVIGRVRNSALHRNFVVRFKGG</sequence>
<accession>A0AAD8KXN2</accession>
<dbReference type="AlphaFoldDB" id="A0AAD8KXN2"/>
<evidence type="ECO:0000313" key="2">
    <source>
        <dbReference type="Proteomes" id="UP001229421"/>
    </source>
</evidence>
<comment type="caution">
    <text evidence="1">The sequence shown here is derived from an EMBL/GenBank/DDBJ whole genome shotgun (WGS) entry which is preliminary data.</text>
</comment>
<evidence type="ECO:0000313" key="1">
    <source>
        <dbReference type="EMBL" id="KAK1428991.1"/>
    </source>
</evidence>
<dbReference type="Proteomes" id="UP001229421">
    <property type="component" value="Unassembled WGS sequence"/>
</dbReference>
<protein>
    <submittedName>
        <fullName evidence="1">Uncharacterized protein</fullName>
    </submittedName>
</protein>
<proteinExistence type="predicted"/>
<dbReference type="EMBL" id="JAUHHV010000003">
    <property type="protein sequence ID" value="KAK1428991.1"/>
    <property type="molecule type" value="Genomic_DNA"/>
</dbReference>
<name>A0AAD8KXN2_TARER</name>
<gene>
    <name evidence="1" type="ORF">QVD17_11190</name>
</gene>
<reference evidence="1" key="1">
    <citation type="journal article" date="2023" name="bioRxiv">
        <title>Improved chromosome-level genome assembly for marigold (Tagetes erecta).</title>
        <authorList>
            <person name="Jiang F."/>
            <person name="Yuan L."/>
            <person name="Wang S."/>
            <person name="Wang H."/>
            <person name="Xu D."/>
            <person name="Wang A."/>
            <person name="Fan W."/>
        </authorList>
    </citation>
    <scope>NUCLEOTIDE SEQUENCE</scope>
    <source>
        <strain evidence="1">WSJ</strain>
        <tissue evidence="1">Leaf</tissue>
    </source>
</reference>
<organism evidence="1 2">
    <name type="scientific">Tagetes erecta</name>
    <name type="common">African marigold</name>
    <dbReference type="NCBI Taxonomy" id="13708"/>
    <lineage>
        <taxon>Eukaryota</taxon>
        <taxon>Viridiplantae</taxon>
        <taxon>Streptophyta</taxon>
        <taxon>Embryophyta</taxon>
        <taxon>Tracheophyta</taxon>
        <taxon>Spermatophyta</taxon>
        <taxon>Magnoliopsida</taxon>
        <taxon>eudicotyledons</taxon>
        <taxon>Gunneridae</taxon>
        <taxon>Pentapetalae</taxon>
        <taxon>asterids</taxon>
        <taxon>campanulids</taxon>
        <taxon>Asterales</taxon>
        <taxon>Asteraceae</taxon>
        <taxon>Asteroideae</taxon>
        <taxon>Heliantheae alliance</taxon>
        <taxon>Tageteae</taxon>
        <taxon>Tagetes</taxon>
    </lineage>
</organism>
<keyword evidence="2" id="KW-1185">Reference proteome</keyword>